<dbReference type="RefSeq" id="WP_210652984.1">
    <property type="nucleotide sequence ID" value="NZ_JAGKQQ010000001.1"/>
</dbReference>
<proteinExistence type="predicted"/>
<accession>A0ABS5BMF5</accession>
<organism evidence="1 2">
    <name type="scientific">Gemmata palustris</name>
    <dbReference type="NCBI Taxonomy" id="2822762"/>
    <lineage>
        <taxon>Bacteria</taxon>
        <taxon>Pseudomonadati</taxon>
        <taxon>Planctomycetota</taxon>
        <taxon>Planctomycetia</taxon>
        <taxon>Gemmatales</taxon>
        <taxon>Gemmataceae</taxon>
        <taxon>Gemmata</taxon>
    </lineage>
</organism>
<keyword evidence="2" id="KW-1185">Reference proteome</keyword>
<dbReference type="Gene3D" id="1.10.10.2830">
    <property type="match status" value="1"/>
</dbReference>
<dbReference type="Proteomes" id="UP000676565">
    <property type="component" value="Unassembled WGS sequence"/>
</dbReference>
<sequence length="153" mass="16970">MSTGTTTNPTPAPSTLTVAGTIHFARRGRTKELRVGPAPVPPEPGRVPRVSRLLALALRFEDLIRCGEVTDHAELARLGHVTRARVSQIMALLHLAPDIQEALLFLPKVNRGRDPLVLKDVRPLAATPDWPRQRKMWRALLQRCVAARTEEAK</sequence>
<comment type="caution">
    <text evidence="1">The sequence shown here is derived from an EMBL/GenBank/DDBJ whole genome shotgun (WGS) entry which is preliminary data.</text>
</comment>
<dbReference type="SUPFAM" id="SSF109709">
    <property type="entry name" value="KorB DNA-binding domain-like"/>
    <property type="match status" value="1"/>
</dbReference>
<gene>
    <name evidence="1" type="ORF">J8F10_06205</name>
</gene>
<evidence type="ECO:0000313" key="1">
    <source>
        <dbReference type="EMBL" id="MBP3954874.1"/>
    </source>
</evidence>
<name>A0ABS5BMF5_9BACT</name>
<reference evidence="1 2" key="1">
    <citation type="submission" date="2021-04" db="EMBL/GenBank/DDBJ databases">
        <authorList>
            <person name="Ivanova A."/>
        </authorList>
    </citation>
    <scope>NUCLEOTIDE SEQUENCE [LARGE SCALE GENOMIC DNA]</scope>
    <source>
        <strain evidence="1 2">G18</strain>
    </source>
</reference>
<evidence type="ECO:0000313" key="2">
    <source>
        <dbReference type="Proteomes" id="UP000676565"/>
    </source>
</evidence>
<dbReference type="EMBL" id="JAGKQQ010000001">
    <property type="protein sequence ID" value="MBP3954874.1"/>
    <property type="molecule type" value="Genomic_DNA"/>
</dbReference>
<protein>
    <submittedName>
        <fullName evidence="1">Uncharacterized protein</fullName>
    </submittedName>
</protein>